<proteinExistence type="predicted"/>
<accession>A0A1E2ZZ59</accession>
<keyword evidence="1" id="KW-0732">Signal</keyword>
<feature type="chain" id="PRO_5044556720" evidence="1">
    <location>
        <begin position="27"/>
        <end position="342"/>
    </location>
</feature>
<organism evidence="2 5">
    <name type="scientific">Eisenbergiella tayi</name>
    <dbReference type="NCBI Taxonomy" id="1432052"/>
    <lineage>
        <taxon>Bacteria</taxon>
        <taxon>Bacillati</taxon>
        <taxon>Bacillota</taxon>
        <taxon>Clostridia</taxon>
        <taxon>Lachnospirales</taxon>
        <taxon>Lachnospiraceae</taxon>
        <taxon>Eisenbergiella</taxon>
    </lineage>
</organism>
<evidence type="ECO:0000256" key="1">
    <source>
        <dbReference type="SAM" id="SignalP"/>
    </source>
</evidence>
<dbReference type="Proteomes" id="UP000094271">
    <property type="component" value="Unassembled WGS sequence"/>
</dbReference>
<dbReference type="EMBL" id="MEHA01000046">
    <property type="protein sequence ID" value="ODR38380.1"/>
    <property type="molecule type" value="Genomic_DNA"/>
</dbReference>
<dbReference type="RefSeq" id="WP_069155088.1">
    <property type="nucleotide sequence ID" value="NZ_DAWDRA010000148.1"/>
</dbReference>
<evidence type="ECO:0000313" key="4">
    <source>
        <dbReference type="EMBL" id="ODR52647.1"/>
    </source>
</evidence>
<dbReference type="OrthoDB" id="2039082at2"/>
<evidence type="ECO:0000313" key="5">
    <source>
        <dbReference type="Proteomes" id="UP000094067"/>
    </source>
</evidence>
<reference evidence="2 5" key="1">
    <citation type="submission" date="2016-07" db="EMBL/GenBank/DDBJ databases">
        <title>Characterization of isolates of Eisenbergiella tayi derived from blood cultures, using whole genome sequencing.</title>
        <authorList>
            <person name="Burdz T."/>
            <person name="Wiebe D."/>
            <person name="Huynh C."/>
            <person name="Bernard K."/>
        </authorList>
    </citation>
    <scope>NUCLEOTIDE SEQUENCE [LARGE SCALE GENOMIC DNA]</scope>
    <source>
        <strain evidence="2 5">NML 110608</strain>
    </source>
</reference>
<sequence>MKKCGIAKLCLTLCLILGLTIVPGNRLEVQADEIIATVYGTILSGTTSELLRLSTKQGNMEIKLDSGTDTSACKILLPGKEVSVSVSRGSDAYLHAVKITTDRPTSTATLDSSTTVTVSGTIGDKTTEELIYLKTNQGEMQIKLDPTTNLSGTPFLVLGKTYEITCARGSDAYMHAVTISDKAAATGQLGNNSAYMSVTGTVADSTKETLLYLSTNEGEMQFVIDYSADTSSGMVLTPGRKITVYFYRGTDAYLHAAGLVGEKDSPSSVTLDSAVITVTGTVDGRSDQNMLYLNTPQGVMELKLDTVKNLNNCKVLIRGKNITVNCSRGSDAYLHVTDITGV</sequence>
<dbReference type="EMBL" id="MEHD01000029">
    <property type="protein sequence ID" value="ODR52647.1"/>
    <property type="molecule type" value="Genomic_DNA"/>
</dbReference>
<dbReference type="EMBL" id="MCGH01000005">
    <property type="protein sequence ID" value="ODM01780.1"/>
    <property type="molecule type" value="Genomic_DNA"/>
</dbReference>
<evidence type="ECO:0000313" key="7">
    <source>
        <dbReference type="Proteomes" id="UP000094869"/>
    </source>
</evidence>
<protein>
    <submittedName>
        <fullName evidence="2">Uncharacterized protein</fullName>
    </submittedName>
</protein>
<name>A0A1E2ZZ59_9FIRM</name>
<gene>
    <name evidence="3" type="ORF">BEI59_34035</name>
    <name evidence="2" type="ORF">BEI61_05772</name>
    <name evidence="4" type="ORF">BEI63_19690</name>
</gene>
<dbReference type="AlphaFoldDB" id="A0A1E2ZZ59"/>
<feature type="signal peptide" evidence="1">
    <location>
        <begin position="1"/>
        <end position="26"/>
    </location>
</feature>
<reference evidence="4 7" key="2">
    <citation type="submission" date="2016-08" db="EMBL/GenBank/DDBJ databases">
        <title>Characterization of Isolates of Eisenbergiella tayi Derived from Blood Cultures, Using Whole Genome Sequencing.</title>
        <authorList>
            <person name="Bernier A.-M."/>
            <person name="Burdz T."/>
            <person name="Wiebe D."/>
            <person name="Bernard K."/>
        </authorList>
    </citation>
    <scope>NUCLEOTIDE SEQUENCE [LARGE SCALE GENOMIC DNA]</scope>
    <source>
        <strain evidence="4 7">NML120146</strain>
    </source>
</reference>
<dbReference type="PATRIC" id="fig|1432052.4.peg.6397"/>
<dbReference type="Proteomes" id="UP000094067">
    <property type="component" value="Unassembled WGS sequence"/>
</dbReference>
<comment type="caution">
    <text evidence="2">The sequence shown here is derived from an EMBL/GenBank/DDBJ whole genome shotgun (WGS) entry which is preliminary data.</text>
</comment>
<evidence type="ECO:0000313" key="6">
    <source>
        <dbReference type="Proteomes" id="UP000094271"/>
    </source>
</evidence>
<keyword evidence="7" id="KW-1185">Reference proteome</keyword>
<dbReference type="Proteomes" id="UP000094869">
    <property type="component" value="Unassembled WGS sequence"/>
</dbReference>
<evidence type="ECO:0000313" key="2">
    <source>
        <dbReference type="EMBL" id="ODM01780.1"/>
    </source>
</evidence>
<reference evidence="3 6" key="3">
    <citation type="submission" date="2016-08" db="EMBL/GenBank/DDBJ databases">
        <authorList>
            <person name="Seilhamer J.J."/>
        </authorList>
    </citation>
    <scope>NUCLEOTIDE SEQUENCE [LARGE SCALE GENOMIC DNA]</scope>
    <source>
        <strain evidence="3 6">NML150140-1</strain>
    </source>
</reference>
<evidence type="ECO:0000313" key="3">
    <source>
        <dbReference type="EMBL" id="ODR38380.1"/>
    </source>
</evidence>